<dbReference type="Pfam" id="PF24883">
    <property type="entry name" value="NPHP3_N"/>
    <property type="match status" value="1"/>
</dbReference>
<feature type="domain" description="Nephrocystin 3-like N-terminal" evidence="3">
    <location>
        <begin position="88"/>
        <end position="217"/>
    </location>
</feature>
<protein>
    <recommendedName>
        <fullName evidence="3">Nephrocystin 3-like N-terminal domain-containing protein</fullName>
    </recommendedName>
</protein>
<reference evidence="4 5" key="1">
    <citation type="submission" date="2020-07" db="EMBL/GenBank/DDBJ databases">
        <title>Comparative genomics of pyrophilous fungi reveals a link between fire events and developmental genes.</title>
        <authorList>
            <consortium name="DOE Joint Genome Institute"/>
            <person name="Steindorff A.S."/>
            <person name="Carver A."/>
            <person name="Calhoun S."/>
            <person name="Stillman K."/>
            <person name="Liu H."/>
            <person name="Lipzen A."/>
            <person name="Pangilinan J."/>
            <person name="Labutti K."/>
            <person name="Bruns T.D."/>
            <person name="Grigoriev I.V."/>
        </authorList>
    </citation>
    <scope>NUCLEOTIDE SEQUENCE [LARGE SCALE GENOMIC DNA]</scope>
    <source>
        <strain evidence="4 5">CBS 144469</strain>
    </source>
</reference>
<sequence length="675" mass="76516">MSRPFEVVHHVVADSISVTEVRGNYYDMRASPGDGASQLLQPHIAAGALPNSEDRCDAPKCHPDTRVAVQDSIVSWAAHSTGSKADPARNIMWVTGPAGTGKTAIAGSIAETCSKRGLLAGAFFFSSFSSDVSRRLKQYLIPTLAYQLVCLPSFQDVAREVALAIRQDPAIFDKRLTDQLEALIIRPLRVWRRTPAESSEIVPQVIIIDGLDECEAGRPHNPRRGKAARNNAEEQLKQDHRRKEEAQVEILETLLRLANEPAFPFRIILFSRPEPAIRRFFSHPTTKIFPEIFLDNQYDPDSDIALFLRAKFAEIRLRHPSIPASWPPEDVIKLLVEKASGQFIYVSTVIRFVDGPSRNPQLLLKQVLDSGMHADVKSPNPLAPLDVLYTSIMNRCPDPQLLATWIMVTEDHTPASFTTGLLGWRMVDMPRPAFFWKTFLSSYPGEADSLLEDVSSLLANPPREDLKTSFRFYHRSFGEFLSTPQRCIDLYISKERRTSLLVARLVQVLKAKEPACALTEREAQDFYDTFCVVIVRSSLLYDAIADPSAKADLLACDLLWWMQKLCNVPGVTFQGKKTSGCGAIYPWLENLHAYCNPLFCHPICNYWRRGAERFARDNGRFVPRPLWYLRVWVIERRRKRLELERMHPGWIFDWPHGLAIPFAKIEKNEDAPVLN</sequence>
<feature type="region of interest" description="Disordered" evidence="2">
    <location>
        <begin position="219"/>
        <end position="241"/>
    </location>
</feature>
<evidence type="ECO:0000259" key="3">
    <source>
        <dbReference type="Pfam" id="PF24883"/>
    </source>
</evidence>
<keyword evidence="5" id="KW-1185">Reference proteome</keyword>
<organism evidence="4 5">
    <name type="scientific">Ephemerocybe angulata</name>
    <dbReference type="NCBI Taxonomy" id="980116"/>
    <lineage>
        <taxon>Eukaryota</taxon>
        <taxon>Fungi</taxon>
        <taxon>Dikarya</taxon>
        <taxon>Basidiomycota</taxon>
        <taxon>Agaricomycotina</taxon>
        <taxon>Agaricomycetes</taxon>
        <taxon>Agaricomycetidae</taxon>
        <taxon>Agaricales</taxon>
        <taxon>Agaricineae</taxon>
        <taxon>Psathyrellaceae</taxon>
        <taxon>Ephemerocybe</taxon>
    </lineage>
</organism>
<dbReference type="Gene3D" id="3.40.50.300">
    <property type="entry name" value="P-loop containing nucleotide triphosphate hydrolases"/>
    <property type="match status" value="1"/>
</dbReference>
<dbReference type="SUPFAM" id="SSF52540">
    <property type="entry name" value="P-loop containing nucleoside triphosphate hydrolases"/>
    <property type="match status" value="1"/>
</dbReference>
<evidence type="ECO:0000256" key="2">
    <source>
        <dbReference type="SAM" id="MobiDB-lite"/>
    </source>
</evidence>
<gene>
    <name evidence="4" type="ORF">DFP72DRAFT_461290</name>
</gene>
<dbReference type="PANTHER" id="PTHR10039">
    <property type="entry name" value="AMELOGENIN"/>
    <property type="match status" value="1"/>
</dbReference>
<keyword evidence="1" id="KW-0677">Repeat</keyword>
<feature type="compositionally biased region" description="Basic and acidic residues" evidence="2">
    <location>
        <begin position="231"/>
        <end position="241"/>
    </location>
</feature>
<evidence type="ECO:0000313" key="5">
    <source>
        <dbReference type="Proteomes" id="UP000521943"/>
    </source>
</evidence>
<dbReference type="InterPro" id="IPR027417">
    <property type="entry name" value="P-loop_NTPase"/>
</dbReference>
<comment type="caution">
    <text evidence="4">The sequence shown here is derived from an EMBL/GenBank/DDBJ whole genome shotgun (WGS) entry which is preliminary data.</text>
</comment>
<dbReference type="OrthoDB" id="3228837at2759"/>
<dbReference type="Proteomes" id="UP000521943">
    <property type="component" value="Unassembled WGS sequence"/>
</dbReference>
<accession>A0A8H6HUE8</accession>
<evidence type="ECO:0000256" key="1">
    <source>
        <dbReference type="ARBA" id="ARBA00022737"/>
    </source>
</evidence>
<dbReference type="AlphaFoldDB" id="A0A8H6HUE8"/>
<evidence type="ECO:0000313" key="4">
    <source>
        <dbReference type="EMBL" id="KAF6751966.1"/>
    </source>
</evidence>
<dbReference type="InterPro" id="IPR056884">
    <property type="entry name" value="NPHP3-like_N"/>
</dbReference>
<proteinExistence type="predicted"/>
<name>A0A8H6HUE8_9AGAR</name>
<dbReference type="EMBL" id="JACGCI010000046">
    <property type="protein sequence ID" value="KAF6751966.1"/>
    <property type="molecule type" value="Genomic_DNA"/>
</dbReference>
<dbReference type="PANTHER" id="PTHR10039:SF14">
    <property type="entry name" value="NACHT DOMAIN-CONTAINING PROTEIN"/>
    <property type="match status" value="1"/>
</dbReference>